<keyword evidence="5 10" id="KW-0547">Nucleotide-binding</keyword>
<comment type="caution">
    <text evidence="15">The sequence shown here is derived from an EMBL/GenBank/DDBJ whole genome shotgun (WGS) entry which is preliminary data.</text>
</comment>
<dbReference type="STRING" id="765915.A0A1Y2H8K4"/>
<dbReference type="OrthoDB" id="10555295at2759"/>
<dbReference type="InterPro" id="IPR033923">
    <property type="entry name" value="PAK_BD"/>
</dbReference>
<keyword evidence="3" id="KW-0723">Serine/threonine-protein kinase</keyword>
<dbReference type="CDD" id="cd01093">
    <property type="entry name" value="CRIB_PAK_like"/>
    <property type="match status" value="1"/>
</dbReference>
<dbReference type="AlphaFoldDB" id="A0A1Y2H8K4"/>
<reference evidence="15 16" key="1">
    <citation type="submission" date="2016-07" db="EMBL/GenBank/DDBJ databases">
        <title>Pervasive Adenine N6-methylation of Active Genes in Fungi.</title>
        <authorList>
            <consortium name="DOE Joint Genome Institute"/>
            <person name="Mondo S.J."/>
            <person name="Dannebaum R.O."/>
            <person name="Kuo R.C."/>
            <person name="Labutti K."/>
            <person name="Haridas S."/>
            <person name="Kuo A."/>
            <person name="Salamov A."/>
            <person name="Ahrendt S.R."/>
            <person name="Lipzen A."/>
            <person name="Sullivan W."/>
            <person name="Andreopoulos W.B."/>
            <person name="Clum A."/>
            <person name="Lindquist E."/>
            <person name="Daum C."/>
            <person name="Ramamoorthy G.K."/>
            <person name="Gryganskyi A."/>
            <person name="Culley D."/>
            <person name="Magnuson J.K."/>
            <person name="James T.Y."/>
            <person name="O'Malley M.A."/>
            <person name="Stajich J.E."/>
            <person name="Spatafora J.W."/>
            <person name="Visel A."/>
            <person name="Grigoriev I.V."/>
        </authorList>
    </citation>
    <scope>NUCLEOTIDE SEQUENCE [LARGE SCALE GENOMIC DNA]</scope>
    <source>
        <strain evidence="15 16">PL171</strain>
    </source>
</reference>
<dbReference type="InterPro" id="IPR008271">
    <property type="entry name" value="Ser/Thr_kinase_AS"/>
</dbReference>
<dbReference type="PROSITE" id="PS00107">
    <property type="entry name" value="PROTEIN_KINASE_ATP"/>
    <property type="match status" value="1"/>
</dbReference>
<dbReference type="GO" id="GO:0005524">
    <property type="term" value="F:ATP binding"/>
    <property type="evidence" value="ECO:0007669"/>
    <property type="project" value="UniProtKB-UniRule"/>
</dbReference>
<dbReference type="InterPro" id="IPR036936">
    <property type="entry name" value="CRIB_dom_sf"/>
</dbReference>
<evidence type="ECO:0000256" key="1">
    <source>
        <dbReference type="ARBA" id="ARBA00008874"/>
    </source>
</evidence>
<keyword evidence="16" id="KW-1185">Reference proteome</keyword>
<evidence type="ECO:0000256" key="11">
    <source>
        <dbReference type="SAM" id="MobiDB-lite"/>
    </source>
</evidence>
<comment type="similarity">
    <text evidence="1">Belongs to the protein kinase superfamily. STE Ser/Thr protein kinase family. STE20 subfamily.</text>
</comment>
<organism evidence="15 16">
    <name type="scientific">Catenaria anguillulae PL171</name>
    <dbReference type="NCBI Taxonomy" id="765915"/>
    <lineage>
        <taxon>Eukaryota</taxon>
        <taxon>Fungi</taxon>
        <taxon>Fungi incertae sedis</taxon>
        <taxon>Blastocladiomycota</taxon>
        <taxon>Blastocladiomycetes</taxon>
        <taxon>Blastocladiales</taxon>
        <taxon>Catenariaceae</taxon>
        <taxon>Catenaria</taxon>
    </lineage>
</organism>
<feature type="compositionally biased region" description="Polar residues" evidence="11">
    <location>
        <begin position="417"/>
        <end position="428"/>
    </location>
</feature>
<evidence type="ECO:0000256" key="2">
    <source>
        <dbReference type="ARBA" id="ARBA00012513"/>
    </source>
</evidence>
<gene>
    <name evidence="15" type="ORF">BCR44DRAFT_1326065</name>
</gene>
<dbReference type="SUPFAM" id="SSF50729">
    <property type="entry name" value="PH domain-like"/>
    <property type="match status" value="1"/>
</dbReference>
<evidence type="ECO:0000256" key="5">
    <source>
        <dbReference type="ARBA" id="ARBA00022741"/>
    </source>
</evidence>
<dbReference type="PANTHER" id="PTHR45832">
    <property type="entry name" value="SERINE/THREONINE-PROTEIN KINASE SAMKA-RELATED-RELATED"/>
    <property type="match status" value="1"/>
</dbReference>
<feature type="compositionally biased region" description="Polar residues" evidence="11">
    <location>
        <begin position="557"/>
        <end position="567"/>
    </location>
</feature>
<dbReference type="Proteomes" id="UP000193411">
    <property type="component" value="Unassembled WGS sequence"/>
</dbReference>
<evidence type="ECO:0000313" key="15">
    <source>
        <dbReference type="EMBL" id="ORZ30281.1"/>
    </source>
</evidence>
<feature type="compositionally biased region" description="Pro residues" evidence="11">
    <location>
        <begin position="241"/>
        <end position="252"/>
    </location>
</feature>
<evidence type="ECO:0000256" key="8">
    <source>
        <dbReference type="ARBA" id="ARBA00047899"/>
    </source>
</evidence>
<feature type="compositionally biased region" description="Low complexity" evidence="11">
    <location>
        <begin position="399"/>
        <end position="408"/>
    </location>
</feature>
<keyword evidence="6 15" id="KW-0418">Kinase</keyword>
<feature type="domain" description="Protein kinase" evidence="13">
    <location>
        <begin position="634"/>
        <end position="898"/>
    </location>
</feature>
<feature type="region of interest" description="Disordered" evidence="11">
    <location>
        <begin position="365"/>
        <end position="607"/>
    </location>
</feature>
<dbReference type="GO" id="GO:0106310">
    <property type="term" value="F:protein serine kinase activity"/>
    <property type="evidence" value="ECO:0007669"/>
    <property type="project" value="RHEA"/>
</dbReference>
<keyword evidence="4" id="KW-0808">Transferase</keyword>
<evidence type="ECO:0000256" key="4">
    <source>
        <dbReference type="ARBA" id="ARBA00022679"/>
    </source>
</evidence>
<dbReference type="SUPFAM" id="SSF56112">
    <property type="entry name" value="Protein kinase-like (PK-like)"/>
    <property type="match status" value="1"/>
</dbReference>
<evidence type="ECO:0000256" key="7">
    <source>
        <dbReference type="ARBA" id="ARBA00022840"/>
    </source>
</evidence>
<feature type="region of interest" description="Disordered" evidence="11">
    <location>
        <begin position="208"/>
        <end position="328"/>
    </location>
</feature>
<dbReference type="Pfam" id="PF00786">
    <property type="entry name" value="PBD"/>
    <property type="match status" value="1"/>
</dbReference>
<feature type="compositionally biased region" description="Low complexity" evidence="11">
    <location>
        <begin position="531"/>
        <end position="546"/>
    </location>
</feature>
<feature type="compositionally biased region" description="Basic and acidic residues" evidence="11">
    <location>
        <begin position="255"/>
        <end position="271"/>
    </location>
</feature>
<dbReference type="Pfam" id="PF00169">
    <property type="entry name" value="PH"/>
    <property type="match status" value="1"/>
</dbReference>
<dbReference type="SMART" id="SM00233">
    <property type="entry name" value="PH"/>
    <property type="match status" value="1"/>
</dbReference>
<dbReference type="PROSITE" id="PS50108">
    <property type="entry name" value="CRIB"/>
    <property type="match status" value="1"/>
</dbReference>
<dbReference type="PROSITE" id="PS50011">
    <property type="entry name" value="PROTEIN_KINASE_DOM"/>
    <property type="match status" value="1"/>
</dbReference>
<feature type="domain" description="CRIB" evidence="14">
    <location>
        <begin position="122"/>
        <end position="135"/>
    </location>
</feature>
<name>A0A1Y2H8K4_9FUNG</name>
<evidence type="ECO:0000259" key="14">
    <source>
        <dbReference type="PROSITE" id="PS50108"/>
    </source>
</evidence>
<dbReference type="InterPro" id="IPR011993">
    <property type="entry name" value="PH-like_dom_sf"/>
</dbReference>
<evidence type="ECO:0000256" key="9">
    <source>
        <dbReference type="ARBA" id="ARBA00048679"/>
    </source>
</evidence>
<dbReference type="InterPro" id="IPR000719">
    <property type="entry name" value="Prot_kinase_dom"/>
</dbReference>
<dbReference type="GO" id="GO:0004674">
    <property type="term" value="F:protein serine/threonine kinase activity"/>
    <property type="evidence" value="ECO:0007669"/>
    <property type="project" value="UniProtKB-KW"/>
</dbReference>
<proteinExistence type="inferred from homology"/>
<evidence type="ECO:0000259" key="12">
    <source>
        <dbReference type="PROSITE" id="PS50003"/>
    </source>
</evidence>
<comment type="catalytic activity">
    <reaction evidence="8">
        <text>L-threonyl-[protein] + ATP = O-phospho-L-threonyl-[protein] + ADP + H(+)</text>
        <dbReference type="Rhea" id="RHEA:46608"/>
        <dbReference type="Rhea" id="RHEA-COMP:11060"/>
        <dbReference type="Rhea" id="RHEA-COMP:11605"/>
        <dbReference type="ChEBI" id="CHEBI:15378"/>
        <dbReference type="ChEBI" id="CHEBI:30013"/>
        <dbReference type="ChEBI" id="CHEBI:30616"/>
        <dbReference type="ChEBI" id="CHEBI:61977"/>
        <dbReference type="ChEBI" id="CHEBI:456216"/>
        <dbReference type="EC" id="2.7.11.1"/>
    </reaction>
</comment>
<evidence type="ECO:0000313" key="16">
    <source>
        <dbReference type="Proteomes" id="UP000193411"/>
    </source>
</evidence>
<feature type="compositionally biased region" description="Acidic residues" evidence="11">
    <location>
        <begin position="216"/>
        <end position="225"/>
    </location>
</feature>
<dbReference type="InterPro" id="IPR017441">
    <property type="entry name" value="Protein_kinase_ATP_BS"/>
</dbReference>
<feature type="compositionally biased region" description="Polar residues" evidence="11">
    <location>
        <begin position="577"/>
        <end position="596"/>
    </location>
</feature>
<feature type="binding site" evidence="10">
    <location>
        <position position="663"/>
    </location>
    <ligand>
        <name>ATP</name>
        <dbReference type="ChEBI" id="CHEBI:30616"/>
    </ligand>
</feature>
<dbReference type="PROSITE" id="PS50003">
    <property type="entry name" value="PH_DOMAIN"/>
    <property type="match status" value="1"/>
</dbReference>
<feature type="compositionally biased region" description="Low complexity" evidence="11">
    <location>
        <begin position="309"/>
        <end position="328"/>
    </location>
</feature>
<protein>
    <recommendedName>
        <fullName evidence="2">non-specific serine/threonine protein kinase</fullName>
        <ecNumber evidence="2">2.7.11.1</ecNumber>
    </recommendedName>
</protein>
<dbReference type="SMART" id="SM00285">
    <property type="entry name" value="PBD"/>
    <property type="match status" value="1"/>
</dbReference>
<dbReference type="InterPro" id="IPR011009">
    <property type="entry name" value="Kinase-like_dom_sf"/>
</dbReference>
<dbReference type="SMART" id="SM00220">
    <property type="entry name" value="S_TKc"/>
    <property type="match status" value="1"/>
</dbReference>
<keyword evidence="7 10" id="KW-0067">ATP-binding</keyword>
<evidence type="ECO:0000256" key="3">
    <source>
        <dbReference type="ARBA" id="ARBA00022527"/>
    </source>
</evidence>
<feature type="compositionally biased region" description="Low complexity" evidence="11">
    <location>
        <begin position="464"/>
        <end position="490"/>
    </location>
</feature>
<evidence type="ECO:0000256" key="6">
    <source>
        <dbReference type="ARBA" id="ARBA00022777"/>
    </source>
</evidence>
<dbReference type="Gene3D" id="2.30.29.30">
    <property type="entry name" value="Pleckstrin-homology domain (PH domain)/Phosphotyrosine-binding domain (PTB)"/>
    <property type="match status" value="1"/>
</dbReference>
<dbReference type="PANTHER" id="PTHR45832:SF22">
    <property type="entry name" value="SERINE_THREONINE-PROTEIN KINASE SAMKA-RELATED"/>
    <property type="match status" value="1"/>
</dbReference>
<feature type="domain" description="PH" evidence="12">
    <location>
        <begin position="7"/>
        <end position="116"/>
    </location>
</feature>
<dbReference type="EMBL" id="MCFL01000092">
    <property type="protein sequence ID" value="ORZ30281.1"/>
    <property type="molecule type" value="Genomic_DNA"/>
</dbReference>
<dbReference type="Pfam" id="PF00069">
    <property type="entry name" value="Pkinase"/>
    <property type="match status" value="1"/>
</dbReference>
<dbReference type="PROSITE" id="PS00108">
    <property type="entry name" value="PROTEIN_KINASE_ST"/>
    <property type="match status" value="1"/>
</dbReference>
<comment type="catalytic activity">
    <reaction evidence="9">
        <text>L-seryl-[protein] + ATP = O-phospho-L-seryl-[protein] + ADP + H(+)</text>
        <dbReference type="Rhea" id="RHEA:17989"/>
        <dbReference type="Rhea" id="RHEA-COMP:9863"/>
        <dbReference type="Rhea" id="RHEA-COMP:11604"/>
        <dbReference type="ChEBI" id="CHEBI:15378"/>
        <dbReference type="ChEBI" id="CHEBI:29999"/>
        <dbReference type="ChEBI" id="CHEBI:30616"/>
        <dbReference type="ChEBI" id="CHEBI:83421"/>
        <dbReference type="ChEBI" id="CHEBI:456216"/>
        <dbReference type="EC" id="2.7.11.1"/>
    </reaction>
</comment>
<accession>A0A1Y2H8K4</accession>
<feature type="compositionally biased region" description="Pro residues" evidence="11">
    <location>
        <begin position="498"/>
        <end position="530"/>
    </location>
</feature>
<dbReference type="InterPro" id="IPR000095">
    <property type="entry name" value="CRIB_dom"/>
</dbReference>
<dbReference type="InterPro" id="IPR001849">
    <property type="entry name" value="PH_domain"/>
</dbReference>
<evidence type="ECO:0000256" key="10">
    <source>
        <dbReference type="PROSITE-ProRule" id="PRU10141"/>
    </source>
</evidence>
<dbReference type="InterPro" id="IPR051931">
    <property type="entry name" value="PAK3-like"/>
</dbReference>
<dbReference type="Gene3D" id="3.90.810.10">
    <property type="entry name" value="CRIB domain"/>
    <property type="match status" value="1"/>
</dbReference>
<evidence type="ECO:0000259" key="13">
    <source>
        <dbReference type="PROSITE" id="PS50011"/>
    </source>
</evidence>
<sequence>MASTITATVRAGTLSVKDDGLLSLLSWPKRYVILTDLHLFLYRSEFSPASSSSAPLLSIPLANVSTVARIHQPSKRFCFHLIHSTDAASNPQTLRFACKSDSDLYAWIDDIYARCPKLNLTSGMPTDFQHTVHVSIDPVTGLLKGIPQEWQAILDHSTITHQDMVQNPQAVLDVLEFYANAQRDKVIPLVGPASRGRSNRVPEQALSMANTGWPDGYDDELDGGEWIDPAEFSNSFAADPNAPPLPMPPTPPTTSRDHYQYQHPQRVDRSSRTPHSPTFDRSRSVPRTDFALHHHSHTHTRIDSAIDTGSLSSPSRSSGGSSSSRGRPATVLVERAVSPMAPQDSAYASLPRNLGAGAQIGGGGYMSLPRNAGESRVASTDTNGPEPPRRSRSSLHYGANATAAAQAASMSGMPGVRSSSVGRNTSRPLSVGRGKPMPPVPSLPPIPPSPTTPPPQSAIPSPPSRTSSVDSSSTQSLTGRRSRASLAGGRPPSMVLSAPPPPPPAAPAPNMQLPPVPPVARSPSASPRPPSVSSSSVNPPSRPASRQGGRTRDTADSTDTILSNSMPNAPGAPPARSHSNANASPVVQPAQLSLAQHSRRRQSTRPVPPHVIATLQKLLSPATSAGPPLAPSDYAGMKAIGKGASASVYRARHRATGEWVAIKRIHLPSQPRPDAIVNEVRVMQTIGSQHPYLLGYLGGMVVAAGAEVWMVMELMEGGALADVLEHRVGVGIAHVPMAWIAKSVVAALEYLHSRGIAHRDIKSENVLIDHHGRVKLCDYGFACYLEDGHISDVRVGRRETLVGTPYWLAPEVIKHRSYSFAVDIWGLGILTIEMIDGEPPYLDEDPLRALLLIATNGTPSVVRQESVTPHLADWLGCCLAAEPNRRATSRQLLSHPFLELAKSGKGEVEVKRLLMQGRQRGGGMQFGRG</sequence>
<dbReference type="Gene3D" id="1.10.510.10">
    <property type="entry name" value="Transferase(Phosphotransferase) domain 1"/>
    <property type="match status" value="1"/>
</dbReference>
<dbReference type="EC" id="2.7.11.1" evidence="2"/>
<feature type="compositionally biased region" description="Pro residues" evidence="11">
    <location>
        <begin position="436"/>
        <end position="463"/>
    </location>
</feature>